<evidence type="ECO:0000313" key="2">
    <source>
        <dbReference type="Proteomes" id="UP001060504"/>
    </source>
</evidence>
<name>A0ABQ4V808_9MYCO</name>
<keyword evidence="1" id="KW-0436">Ligase</keyword>
<dbReference type="GO" id="GO:0016874">
    <property type="term" value="F:ligase activity"/>
    <property type="evidence" value="ECO:0007669"/>
    <property type="project" value="UniProtKB-KW"/>
</dbReference>
<dbReference type="InterPro" id="IPR038389">
    <property type="entry name" value="PSMG2_sf"/>
</dbReference>
<comment type="caution">
    <text evidence="1">The sequence shown here is derived from an EMBL/GenBank/DDBJ whole genome shotgun (WGS) entry which is preliminary data.</text>
</comment>
<accession>A0ABQ4V808</accession>
<sequence length="366" mass="39707">MADTGPPNIRCNASRPGQVYVVTGSTSGTPKRIFVTAPKIVGVIEGVATFLNRSRNSAAGRCPSSGPRKAYADLVTPSDFSGPKPSDLPALRDATIVAAFEGWNDAGDAASDALQHLDTIWEADTLVEIDDEAYYDYQVNRPVIRQVDGVTRELVWPSMRISHCRPPGSDRDIVLMHGVEPNMRWRTFCAELLAIADKLNVQTVVILGALLADTPHTRPVPVSGAAYSADSAKTFGLEETRYEGPTGIAGVFQDACVQAGIPAVTFWAAVPHYVSQPPNPKATVALLRRVEDVLDIEVPLADLPAQAEEWEQAVTEMTSDDDEIAEYVQSLEERGDAEVDMSEAIGKIDGDALAAEFERYLRRRGR</sequence>
<evidence type="ECO:0000313" key="1">
    <source>
        <dbReference type="EMBL" id="GJF11037.1"/>
    </source>
</evidence>
<dbReference type="Gene3D" id="3.40.50.10900">
    <property type="entry name" value="PAC-like subunit"/>
    <property type="match status" value="1"/>
</dbReference>
<gene>
    <name evidence="1" type="ORF">NGTWS1702_07660</name>
</gene>
<dbReference type="Pfam" id="PF09754">
    <property type="entry name" value="PAC2"/>
    <property type="match status" value="1"/>
</dbReference>
<protein>
    <submittedName>
        <fullName evidence="1">Carboxylate--amine ligase</fullName>
    </submittedName>
</protein>
<dbReference type="Proteomes" id="UP001060504">
    <property type="component" value="Unassembled WGS sequence"/>
</dbReference>
<proteinExistence type="predicted"/>
<dbReference type="SUPFAM" id="SSF159659">
    <property type="entry name" value="Cgl1923-like"/>
    <property type="match status" value="1"/>
</dbReference>
<organism evidence="1 2">
    <name type="scientific">Mycolicibacterium cyprinidarum</name>
    <dbReference type="NCBI Taxonomy" id="2860311"/>
    <lineage>
        <taxon>Bacteria</taxon>
        <taxon>Bacillati</taxon>
        <taxon>Actinomycetota</taxon>
        <taxon>Actinomycetes</taxon>
        <taxon>Mycobacteriales</taxon>
        <taxon>Mycobacteriaceae</taxon>
        <taxon>Mycolicibacterium</taxon>
    </lineage>
</organism>
<reference evidence="1 2" key="1">
    <citation type="submission" date="2021-08" db="EMBL/GenBank/DDBJ databases">
        <title>Draft genome sequence of Mycolicibacterium sp. NGTWS1702 strain.</title>
        <authorList>
            <person name="Matsumoto M."/>
            <person name="Tang B.C.C."/>
            <person name="Machida Y."/>
            <person name="Matoyama H."/>
            <person name="Kishihara T."/>
            <person name="Sato S."/>
            <person name="Kondo I."/>
            <person name="Sano M."/>
            <person name="Kato G."/>
        </authorList>
    </citation>
    <scope>NUCLEOTIDE SEQUENCE [LARGE SCALE GENOMIC DNA]</scope>
    <source>
        <strain evidence="1 2">NGTWSNA01</strain>
    </source>
</reference>
<keyword evidence="2" id="KW-1185">Reference proteome</keyword>
<dbReference type="EMBL" id="BPRH01000833">
    <property type="protein sequence ID" value="GJF11037.1"/>
    <property type="molecule type" value="Genomic_DNA"/>
</dbReference>
<dbReference type="InterPro" id="IPR019151">
    <property type="entry name" value="Proteasome_assmbl_chaperone_2"/>
</dbReference>